<dbReference type="Proteomes" id="UP000319411">
    <property type="component" value="Chromosome"/>
</dbReference>
<keyword evidence="4" id="KW-0282">Flagellum</keyword>
<protein>
    <submittedName>
        <fullName evidence="4">Lateral flagellar export/assembly protein LafU</fullName>
    </submittedName>
</protein>
<evidence type="ECO:0000259" key="3">
    <source>
        <dbReference type="PROSITE" id="PS51123"/>
    </source>
</evidence>
<dbReference type="PANTHER" id="PTHR30329">
    <property type="entry name" value="STATOR ELEMENT OF FLAGELLAR MOTOR COMPLEX"/>
    <property type="match status" value="1"/>
</dbReference>
<feature type="compositionally biased region" description="Polar residues" evidence="2">
    <location>
        <begin position="53"/>
        <end position="64"/>
    </location>
</feature>
<feature type="region of interest" description="Disordered" evidence="2">
    <location>
        <begin position="52"/>
        <end position="82"/>
    </location>
</feature>
<keyword evidence="5" id="KW-1185">Reference proteome</keyword>
<dbReference type="InterPro" id="IPR050330">
    <property type="entry name" value="Bact_OuterMem_StrucFunc"/>
</dbReference>
<dbReference type="EMBL" id="CP032702">
    <property type="protein sequence ID" value="QDY43708.1"/>
    <property type="molecule type" value="Genomic_DNA"/>
</dbReference>
<reference evidence="4 5" key="1">
    <citation type="submission" date="2018-10" db="EMBL/GenBank/DDBJ databases">
        <title>Genome Sequencing of Pantoea dispersa DSM 32899.</title>
        <authorList>
            <person name="Nawrath M."/>
            <person name="Ottenheim C."/>
            <person name="Wilm A."/>
            <person name="Zimmermann W."/>
            <person name="Wu J.C."/>
        </authorList>
    </citation>
    <scope>NUCLEOTIDE SEQUENCE [LARGE SCALE GENOMIC DNA]</scope>
    <source>
        <strain evidence="4 5">DSM 32899</strain>
    </source>
</reference>
<dbReference type="CDD" id="cd07185">
    <property type="entry name" value="OmpA_C-like"/>
    <property type="match status" value="1"/>
</dbReference>
<dbReference type="KEGG" id="pdis:D8B20_14550"/>
<feature type="domain" description="OmpA-like" evidence="3">
    <location>
        <begin position="123"/>
        <end position="242"/>
    </location>
</feature>
<dbReference type="GO" id="GO:0016020">
    <property type="term" value="C:membrane"/>
    <property type="evidence" value="ECO:0007669"/>
    <property type="project" value="UniProtKB-UniRule"/>
</dbReference>
<dbReference type="PANTHER" id="PTHR30329:SF21">
    <property type="entry name" value="LIPOPROTEIN YIAD-RELATED"/>
    <property type="match status" value="1"/>
</dbReference>
<dbReference type="Pfam" id="PF00691">
    <property type="entry name" value="OmpA"/>
    <property type="match status" value="1"/>
</dbReference>
<dbReference type="InterPro" id="IPR006665">
    <property type="entry name" value="OmpA-like"/>
</dbReference>
<name>A0A518XHR7_9GAMM</name>
<organism evidence="4 5">
    <name type="scientific">Candidatus Pantoea soli</name>
    <dbReference type="NCBI Taxonomy" id="3098669"/>
    <lineage>
        <taxon>Bacteria</taxon>
        <taxon>Pseudomonadati</taxon>
        <taxon>Pseudomonadota</taxon>
        <taxon>Gammaproteobacteria</taxon>
        <taxon>Enterobacterales</taxon>
        <taxon>Erwiniaceae</taxon>
        <taxon>Pantoea</taxon>
    </lineage>
</organism>
<dbReference type="AlphaFoldDB" id="A0A518XHR7"/>
<keyword evidence="1" id="KW-0472">Membrane</keyword>
<evidence type="ECO:0000313" key="5">
    <source>
        <dbReference type="Proteomes" id="UP000319411"/>
    </source>
</evidence>
<dbReference type="InterPro" id="IPR036737">
    <property type="entry name" value="OmpA-like_sf"/>
</dbReference>
<accession>A0A518XHR7</accession>
<proteinExistence type="predicted"/>
<dbReference type="OrthoDB" id="9809186at2"/>
<evidence type="ECO:0000313" key="4">
    <source>
        <dbReference type="EMBL" id="QDY43708.1"/>
    </source>
</evidence>
<evidence type="ECO:0000256" key="1">
    <source>
        <dbReference type="PROSITE-ProRule" id="PRU00473"/>
    </source>
</evidence>
<dbReference type="SUPFAM" id="SSF103088">
    <property type="entry name" value="OmpA-like"/>
    <property type="match status" value="1"/>
</dbReference>
<gene>
    <name evidence="4" type="ORF">D8B20_14550</name>
</gene>
<sequence>MVTTTKLIVGAVSEEERREIVAQLHGTSIFSGSGFDPFDVENRHGSAIIGETLANTPPTQNATVSPPAPADTPSRPRREGEPLEAVLSRADAELAQLQALIQSIIDNHHAQNHLTLVTLPQGLRILIQDDRERMMFPRGSAVLTPFFQRLLTELGPVFNRIDNRIMISGHTDAAPYSGSAIYNNWNLSGDRALAARRALEQGGLESTRVLQVNAMASRMPLDKDHPRSARNRRIEIMVLTDAAAETLYQFYGRDGENVVKPIAERLR</sequence>
<dbReference type="PROSITE" id="PS51123">
    <property type="entry name" value="OMPA_2"/>
    <property type="match status" value="1"/>
</dbReference>
<keyword evidence="4" id="KW-0966">Cell projection</keyword>
<keyword evidence="4" id="KW-0969">Cilium</keyword>
<evidence type="ECO:0000256" key="2">
    <source>
        <dbReference type="SAM" id="MobiDB-lite"/>
    </source>
</evidence>
<dbReference type="Gene3D" id="3.30.1330.60">
    <property type="entry name" value="OmpA-like domain"/>
    <property type="match status" value="1"/>
</dbReference>